<evidence type="ECO:0000313" key="4">
    <source>
        <dbReference type="EMBL" id="GAU09080.1"/>
    </source>
</evidence>
<evidence type="ECO:0000259" key="3">
    <source>
        <dbReference type="PROSITE" id="PS50887"/>
    </source>
</evidence>
<evidence type="ECO:0000256" key="2">
    <source>
        <dbReference type="ARBA" id="ARBA00034247"/>
    </source>
</evidence>
<dbReference type="OrthoDB" id="9759607at2"/>
<dbReference type="CDD" id="cd01949">
    <property type="entry name" value="GGDEF"/>
    <property type="match status" value="1"/>
</dbReference>
<dbReference type="InterPro" id="IPR043128">
    <property type="entry name" value="Rev_trsase/Diguanyl_cyclase"/>
</dbReference>
<dbReference type="Gene3D" id="3.30.450.40">
    <property type="match status" value="1"/>
</dbReference>
<sequence length="426" mass="48075">MIPASTLRSPLSAKSQFHVHDWLLDRLRAIELSVRANDRDQALKLLEDLRKGVAATEQGDDLPDSVSINVMESEICRLQDLVATTRDKLETVIAIQRGNAETFARFDQAIKMLQNAEDFNQVPAIIVKIAKLLNTDGIRLFLDKDLYGDFVPEGIDILNQETLQAICARIASTEEQLFLGPCRDMQHIDMPGGMADLFAFRNTAYPRGSCLVYPFYERRNNDCPAGLICLHDQAPDRYSPNKATDYLKHFCYIFGCTVSMLRAQKFLEKERFTDPLTGVPNRAYLMAYGQQILEFAERKAFPVTLLFIDLNEFKAVNDNYGHHIGDDLLKKVASCLKNLVRKYDMVVRLSGDEFVILLPGVAHEKTKRLIARMEARIADIPVGNETSSTSLSASIGVSGFKPGQTMQELMVHADQAMYAIKRQRYK</sequence>
<dbReference type="InterPro" id="IPR029016">
    <property type="entry name" value="GAF-like_dom_sf"/>
</dbReference>
<protein>
    <recommendedName>
        <fullName evidence="1">diguanylate cyclase</fullName>
        <ecNumber evidence="1">2.7.7.65</ecNumber>
    </recommendedName>
</protein>
<proteinExistence type="predicted"/>
<reference evidence="5" key="1">
    <citation type="submission" date="2016-06" db="EMBL/GenBank/DDBJ databases">
        <title>Draft genome sequence of Desulfoplanes formicivorans strain Pf12B.</title>
        <authorList>
            <person name="Watanabe M."/>
            <person name="Kojima H."/>
            <person name="Fukui M."/>
        </authorList>
    </citation>
    <scope>NUCLEOTIDE SEQUENCE [LARGE SCALE GENOMIC DNA]</scope>
    <source>
        <strain evidence="5">Pf12B</strain>
    </source>
</reference>
<feature type="domain" description="GGDEF" evidence="3">
    <location>
        <begin position="301"/>
        <end position="426"/>
    </location>
</feature>
<dbReference type="InterPro" id="IPR029787">
    <property type="entry name" value="Nucleotide_cyclase"/>
</dbReference>
<gene>
    <name evidence="4" type="ORF">DPF_1800</name>
</gene>
<dbReference type="PROSITE" id="PS50887">
    <property type="entry name" value="GGDEF"/>
    <property type="match status" value="1"/>
</dbReference>
<accession>A0A194AIM1</accession>
<dbReference type="InterPro" id="IPR050469">
    <property type="entry name" value="Diguanylate_Cyclase"/>
</dbReference>
<comment type="caution">
    <text evidence="4">The sequence shown here is derived from an EMBL/GenBank/DDBJ whole genome shotgun (WGS) entry which is preliminary data.</text>
</comment>
<comment type="catalytic activity">
    <reaction evidence="2">
        <text>2 GTP = 3',3'-c-di-GMP + 2 diphosphate</text>
        <dbReference type="Rhea" id="RHEA:24898"/>
        <dbReference type="ChEBI" id="CHEBI:33019"/>
        <dbReference type="ChEBI" id="CHEBI:37565"/>
        <dbReference type="ChEBI" id="CHEBI:58805"/>
        <dbReference type="EC" id="2.7.7.65"/>
    </reaction>
</comment>
<dbReference type="InterPro" id="IPR000160">
    <property type="entry name" value="GGDEF_dom"/>
</dbReference>
<dbReference type="Gene3D" id="3.30.70.270">
    <property type="match status" value="1"/>
</dbReference>
<dbReference type="STRING" id="1592317.DPF_1800"/>
<name>A0A194AIM1_9BACT</name>
<dbReference type="Proteomes" id="UP000095200">
    <property type="component" value="Unassembled WGS sequence"/>
</dbReference>
<evidence type="ECO:0000313" key="5">
    <source>
        <dbReference type="Proteomes" id="UP000095200"/>
    </source>
</evidence>
<dbReference type="Pfam" id="PF00990">
    <property type="entry name" value="GGDEF"/>
    <property type="match status" value="1"/>
</dbReference>
<keyword evidence="5" id="KW-1185">Reference proteome</keyword>
<dbReference type="FunFam" id="3.30.70.270:FF:000001">
    <property type="entry name" value="Diguanylate cyclase domain protein"/>
    <property type="match status" value="1"/>
</dbReference>
<dbReference type="EC" id="2.7.7.65" evidence="1"/>
<organism evidence="4 5">
    <name type="scientific">Desulfoplanes formicivorans</name>
    <dbReference type="NCBI Taxonomy" id="1592317"/>
    <lineage>
        <taxon>Bacteria</taxon>
        <taxon>Pseudomonadati</taxon>
        <taxon>Thermodesulfobacteriota</taxon>
        <taxon>Desulfovibrionia</taxon>
        <taxon>Desulfovibrionales</taxon>
        <taxon>Desulfoplanaceae</taxon>
        <taxon>Desulfoplanes</taxon>
    </lineage>
</organism>
<dbReference type="EMBL" id="BDFE01000016">
    <property type="protein sequence ID" value="GAU09080.1"/>
    <property type="molecule type" value="Genomic_DNA"/>
</dbReference>
<dbReference type="SUPFAM" id="SSF55073">
    <property type="entry name" value="Nucleotide cyclase"/>
    <property type="match status" value="1"/>
</dbReference>
<dbReference type="SMART" id="SM00267">
    <property type="entry name" value="GGDEF"/>
    <property type="match status" value="1"/>
</dbReference>
<dbReference type="RefSeq" id="WP_083254597.1">
    <property type="nucleotide sequence ID" value="NZ_BDFE01000016.1"/>
</dbReference>
<evidence type="ECO:0000256" key="1">
    <source>
        <dbReference type="ARBA" id="ARBA00012528"/>
    </source>
</evidence>
<dbReference type="AlphaFoldDB" id="A0A194AIM1"/>
<dbReference type="PANTHER" id="PTHR45138">
    <property type="entry name" value="REGULATORY COMPONENTS OF SENSORY TRANSDUCTION SYSTEM"/>
    <property type="match status" value="1"/>
</dbReference>
<dbReference type="GO" id="GO:0052621">
    <property type="term" value="F:diguanylate cyclase activity"/>
    <property type="evidence" value="ECO:0007669"/>
    <property type="project" value="UniProtKB-EC"/>
</dbReference>
<dbReference type="NCBIfam" id="TIGR00254">
    <property type="entry name" value="GGDEF"/>
    <property type="match status" value="1"/>
</dbReference>
<dbReference type="PANTHER" id="PTHR45138:SF9">
    <property type="entry name" value="DIGUANYLATE CYCLASE DGCM-RELATED"/>
    <property type="match status" value="1"/>
</dbReference>